<dbReference type="InterPro" id="IPR052306">
    <property type="entry name" value="CYP450_71D"/>
</dbReference>
<evidence type="ECO:0000313" key="10">
    <source>
        <dbReference type="EMBL" id="OIT05188.1"/>
    </source>
</evidence>
<dbReference type="InterPro" id="IPR017972">
    <property type="entry name" value="Cyt_P450_CS"/>
</dbReference>
<keyword evidence="5 7" id="KW-0408">Iron</keyword>
<protein>
    <submittedName>
        <fullName evidence="10">Cytochrome p450 71d7</fullName>
    </submittedName>
</protein>
<keyword evidence="3 7" id="KW-0479">Metal-binding</keyword>
<dbReference type="Gramene" id="OIT05188">
    <property type="protein sequence ID" value="OIT05188"/>
    <property type="gene ID" value="A4A49_17155"/>
</dbReference>
<dbReference type="GO" id="GO:0020037">
    <property type="term" value="F:heme binding"/>
    <property type="evidence" value="ECO:0007669"/>
    <property type="project" value="InterPro"/>
</dbReference>
<dbReference type="InterPro" id="IPR002401">
    <property type="entry name" value="Cyt_P450_E_grp-I"/>
</dbReference>
<comment type="caution">
    <text evidence="10">The sequence shown here is derived from an EMBL/GenBank/DDBJ whole genome shotgun (WGS) entry which is preliminary data.</text>
</comment>
<dbReference type="OrthoDB" id="2789670at2759"/>
<dbReference type="SMR" id="A0A1J6ILN3"/>
<evidence type="ECO:0000256" key="7">
    <source>
        <dbReference type="PIRSR" id="PIRSR602401-1"/>
    </source>
</evidence>
<keyword evidence="9" id="KW-0472">Membrane</keyword>
<name>A0A1J6ILN3_NICAT</name>
<evidence type="ECO:0000256" key="9">
    <source>
        <dbReference type="SAM" id="Phobius"/>
    </source>
</evidence>
<evidence type="ECO:0000256" key="3">
    <source>
        <dbReference type="ARBA" id="ARBA00022723"/>
    </source>
</evidence>
<dbReference type="PANTHER" id="PTHR47953:SF16">
    <property type="entry name" value="CYTOCHROME P450 71D8"/>
    <property type="match status" value="1"/>
</dbReference>
<feature type="binding site" description="axial binding residue" evidence="7">
    <location>
        <position position="463"/>
    </location>
    <ligand>
        <name>heme</name>
        <dbReference type="ChEBI" id="CHEBI:30413"/>
    </ligand>
    <ligandPart>
        <name>Fe</name>
        <dbReference type="ChEBI" id="CHEBI:18248"/>
    </ligandPart>
</feature>
<dbReference type="PRINTS" id="PR00385">
    <property type="entry name" value="P450"/>
</dbReference>
<evidence type="ECO:0000256" key="2">
    <source>
        <dbReference type="ARBA" id="ARBA00022617"/>
    </source>
</evidence>
<sequence length="523" mass="59656">MYLHNIIYDPFLSEMEAKHLSFIFISVLIFVSFIFRLVQIWKASKTFNKILPPGPWSLPLIGNLHLLMNGPLPVHHTLRSLSRRYGPIFHLRLGEISIIVVSSPEMAKEIMKTQDLRFATRPENMAGDIIFYNYTDIITCPYGDHWRNMRKLCIVELLSAKMVKSFNSIRQAEMSSLISSVNSMPDDSLINLSDKMFWFTSSVTCRSAFGKVIHDQDKLIMLVKDISSLAARFDLADMFPSRKWLHKITGLKSKMLKVHKKVDAILENILNEHQESRANGKKGNGETGGEDLIDVLFRVMESGELGTPITNKNIKGVIFDMFLAGAETSATTIIWAMAEMIRNPSVMAKAQLEVRKVLKGKRTFEDIDLEELKYLNLVIKETLRLHPPVPLLIPRECREETKIDKYIIPIKTRVMVNVWAIGRESKYWHNPESFIPERFENNSIDFRGNHFEFTPFGAGRRMCPGLLFGLVNVGHPLAQLLYHFDWKTPHGIAPHNLDMTETIGVASGRKDDLCLIATPFGLS</sequence>
<dbReference type="OMA" id="NEHQESR"/>
<organism evidence="10 11">
    <name type="scientific">Nicotiana attenuata</name>
    <name type="common">Coyote tobacco</name>
    <dbReference type="NCBI Taxonomy" id="49451"/>
    <lineage>
        <taxon>Eukaryota</taxon>
        <taxon>Viridiplantae</taxon>
        <taxon>Streptophyta</taxon>
        <taxon>Embryophyta</taxon>
        <taxon>Tracheophyta</taxon>
        <taxon>Spermatophyta</taxon>
        <taxon>Magnoliopsida</taxon>
        <taxon>eudicotyledons</taxon>
        <taxon>Gunneridae</taxon>
        <taxon>Pentapetalae</taxon>
        <taxon>asterids</taxon>
        <taxon>lamiids</taxon>
        <taxon>Solanales</taxon>
        <taxon>Solanaceae</taxon>
        <taxon>Nicotianoideae</taxon>
        <taxon>Nicotianeae</taxon>
        <taxon>Nicotiana</taxon>
    </lineage>
</organism>
<evidence type="ECO:0000313" key="11">
    <source>
        <dbReference type="Proteomes" id="UP000187609"/>
    </source>
</evidence>
<evidence type="ECO:0000256" key="4">
    <source>
        <dbReference type="ARBA" id="ARBA00023002"/>
    </source>
</evidence>
<dbReference type="PROSITE" id="PS00086">
    <property type="entry name" value="CYTOCHROME_P450"/>
    <property type="match status" value="1"/>
</dbReference>
<dbReference type="GO" id="GO:0016705">
    <property type="term" value="F:oxidoreductase activity, acting on paired donors, with incorporation or reduction of molecular oxygen"/>
    <property type="evidence" value="ECO:0007669"/>
    <property type="project" value="InterPro"/>
</dbReference>
<dbReference type="KEGG" id="nau:109224443"/>
<gene>
    <name evidence="10" type="primary">CYP71D7_4</name>
    <name evidence="10" type="ORF">A4A49_17155</name>
</gene>
<dbReference type="GeneID" id="109224443"/>
<dbReference type="InterPro" id="IPR001128">
    <property type="entry name" value="Cyt_P450"/>
</dbReference>
<dbReference type="PRINTS" id="PR00463">
    <property type="entry name" value="EP450I"/>
</dbReference>
<dbReference type="Pfam" id="PF00067">
    <property type="entry name" value="p450"/>
    <property type="match status" value="1"/>
</dbReference>
<dbReference type="FunFam" id="1.10.630.10:FF:000043">
    <property type="entry name" value="Cytochrome P450 99A2"/>
    <property type="match status" value="1"/>
</dbReference>
<dbReference type="GO" id="GO:0004497">
    <property type="term" value="F:monooxygenase activity"/>
    <property type="evidence" value="ECO:0007669"/>
    <property type="project" value="UniProtKB-KW"/>
</dbReference>
<keyword evidence="2 7" id="KW-0349">Heme</keyword>
<dbReference type="CDD" id="cd11072">
    <property type="entry name" value="CYP71-like"/>
    <property type="match status" value="1"/>
</dbReference>
<keyword evidence="11" id="KW-1185">Reference proteome</keyword>
<dbReference type="PANTHER" id="PTHR47953">
    <property type="entry name" value="OS08G0105600 PROTEIN"/>
    <property type="match status" value="1"/>
</dbReference>
<keyword evidence="6 8" id="KW-0503">Monooxygenase</keyword>
<keyword evidence="9" id="KW-1133">Transmembrane helix</keyword>
<dbReference type="InterPro" id="IPR036396">
    <property type="entry name" value="Cyt_P450_sf"/>
</dbReference>
<dbReference type="Proteomes" id="UP000187609">
    <property type="component" value="Unassembled WGS sequence"/>
</dbReference>
<accession>A0A1J6ILN3</accession>
<evidence type="ECO:0000256" key="5">
    <source>
        <dbReference type="ARBA" id="ARBA00023004"/>
    </source>
</evidence>
<keyword evidence="9" id="KW-0812">Transmembrane</keyword>
<dbReference type="GO" id="GO:0005506">
    <property type="term" value="F:iron ion binding"/>
    <property type="evidence" value="ECO:0007669"/>
    <property type="project" value="InterPro"/>
</dbReference>
<feature type="transmembrane region" description="Helical" evidence="9">
    <location>
        <begin position="20"/>
        <end position="38"/>
    </location>
</feature>
<dbReference type="STRING" id="49451.A0A1J6ILN3"/>
<keyword evidence="4 8" id="KW-0560">Oxidoreductase</keyword>
<dbReference type="AlphaFoldDB" id="A0A1J6ILN3"/>
<dbReference type="Gene3D" id="1.10.630.10">
    <property type="entry name" value="Cytochrome P450"/>
    <property type="match status" value="1"/>
</dbReference>
<evidence type="ECO:0000256" key="8">
    <source>
        <dbReference type="RuleBase" id="RU000461"/>
    </source>
</evidence>
<comment type="cofactor">
    <cofactor evidence="7">
        <name>heme</name>
        <dbReference type="ChEBI" id="CHEBI:30413"/>
    </cofactor>
</comment>
<reference evidence="10" key="1">
    <citation type="submission" date="2016-11" db="EMBL/GenBank/DDBJ databases">
        <title>The genome of Nicotiana attenuata.</title>
        <authorList>
            <person name="Xu S."/>
            <person name="Brockmoeller T."/>
            <person name="Gaquerel E."/>
            <person name="Navarro A."/>
            <person name="Kuhl H."/>
            <person name="Gase K."/>
            <person name="Ling Z."/>
            <person name="Zhou W."/>
            <person name="Kreitzer C."/>
            <person name="Stanke M."/>
            <person name="Tang H."/>
            <person name="Lyons E."/>
            <person name="Pandey P."/>
            <person name="Pandey S.P."/>
            <person name="Timmermann B."/>
            <person name="Baldwin I.T."/>
        </authorList>
    </citation>
    <scope>NUCLEOTIDE SEQUENCE [LARGE SCALE GENOMIC DNA]</scope>
    <source>
        <strain evidence="10">UT</strain>
    </source>
</reference>
<evidence type="ECO:0000256" key="1">
    <source>
        <dbReference type="ARBA" id="ARBA00010617"/>
    </source>
</evidence>
<comment type="similarity">
    <text evidence="1 8">Belongs to the cytochrome P450 family.</text>
</comment>
<evidence type="ECO:0000256" key="6">
    <source>
        <dbReference type="ARBA" id="ARBA00023033"/>
    </source>
</evidence>
<proteinExistence type="inferred from homology"/>
<dbReference type="EMBL" id="MJEQ01037185">
    <property type="protein sequence ID" value="OIT05188.1"/>
    <property type="molecule type" value="Genomic_DNA"/>
</dbReference>
<dbReference type="SUPFAM" id="SSF48264">
    <property type="entry name" value="Cytochrome P450"/>
    <property type="match status" value="1"/>
</dbReference>